<dbReference type="RefSeq" id="XP_015702251.1">
    <property type="nucleotide sequence ID" value="XM_015848136.1"/>
</dbReference>
<dbReference type="GeneID" id="26971252"/>
<dbReference type="Proteomes" id="UP000002059">
    <property type="component" value="Partially assembled WGS sequence"/>
</dbReference>
<reference evidence="1 2" key="1">
    <citation type="journal article" date="2011" name="PLoS Genet.">
        <title>Comparative genomic analysis of human fungal pathogens causing paracoccidioidomycosis.</title>
        <authorList>
            <person name="Desjardins C.A."/>
            <person name="Champion M.D."/>
            <person name="Holder J.W."/>
            <person name="Muszewska A."/>
            <person name="Goldberg J."/>
            <person name="Bailao A.M."/>
            <person name="Brigido M.M."/>
            <person name="Ferreira M.E."/>
            <person name="Garcia A.M."/>
            <person name="Grynberg M."/>
            <person name="Gujja S."/>
            <person name="Heiman D.I."/>
            <person name="Henn M.R."/>
            <person name="Kodira C.D."/>
            <person name="Leon-Narvaez H."/>
            <person name="Longo L.V."/>
            <person name="Ma L.J."/>
            <person name="Malavazi I."/>
            <person name="Matsuo A.L."/>
            <person name="Morais F.V."/>
            <person name="Pereira M."/>
            <person name="Rodriguez-Brito S."/>
            <person name="Sakthikumar S."/>
            <person name="Salem-Izacc S.M."/>
            <person name="Sykes S.M."/>
            <person name="Teixeira M.M."/>
            <person name="Vallejo M.C."/>
            <person name="Walter M.E."/>
            <person name="Yandava C."/>
            <person name="Young S."/>
            <person name="Zeng Q."/>
            <person name="Zucker J."/>
            <person name="Felipe M.S."/>
            <person name="Goldman G.H."/>
            <person name="Haas B.J."/>
            <person name="McEwen J.G."/>
            <person name="Nino-Vega G."/>
            <person name="Puccia R."/>
            <person name="San-Blas G."/>
            <person name="Soares C.M."/>
            <person name="Birren B.W."/>
            <person name="Cuomo C.A."/>
        </authorList>
    </citation>
    <scope>NUCLEOTIDE SEQUENCE [LARGE SCALE GENOMIC DNA]</scope>
    <source>
        <strain evidence="2">ATCC MYA-826 / Pb01</strain>
    </source>
</reference>
<accession>A0A0A2VIF6</accession>
<evidence type="ECO:0000313" key="1">
    <source>
        <dbReference type="EMBL" id="KGQ00664.1"/>
    </source>
</evidence>
<dbReference type="HOGENOM" id="CLU_2483960_0_0_1"/>
<gene>
    <name evidence="1" type="ORF">PAAG_12674</name>
</gene>
<name>A0A0A2VIF6_PARBA</name>
<dbReference type="EMBL" id="KN294051">
    <property type="protein sequence ID" value="KGQ00664.1"/>
    <property type="molecule type" value="Genomic_DNA"/>
</dbReference>
<keyword evidence="2" id="KW-1185">Reference proteome</keyword>
<evidence type="ECO:0000313" key="2">
    <source>
        <dbReference type="Proteomes" id="UP000002059"/>
    </source>
</evidence>
<protein>
    <submittedName>
        <fullName evidence="1">Uncharacterized protein</fullName>
    </submittedName>
</protein>
<dbReference type="VEuPathDB" id="FungiDB:PAAG_12674"/>
<dbReference type="AlphaFoldDB" id="A0A0A2VIF6"/>
<sequence length="87" mass="9957">MHPGFAPTLVATRPNLESTYRRFLRYPFNARGHSSFNKYDSAEAIPTHTIGATFLPRKRTPPAWTTKLVITSSELHTWETVYDTLYG</sequence>
<dbReference type="KEGG" id="pbl:PAAG_12674"/>
<organism evidence="1 2">
    <name type="scientific">Paracoccidioides lutzii (strain ATCC MYA-826 / Pb01)</name>
    <name type="common">Paracoccidioides brasiliensis</name>
    <dbReference type="NCBI Taxonomy" id="502779"/>
    <lineage>
        <taxon>Eukaryota</taxon>
        <taxon>Fungi</taxon>
        <taxon>Dikarya</taxon>
        <taxon>Ascomycota</taxon>
        <taxon>Pezizomycotina</taxon>
        <taxon>Eurotiomycetes</taxon>
        <taxon>Eurotiomycetidae</taxon>
        <taxon>Onygenales</taxon>
        <taxon>Ajellomycetaceae</taxon>
        <taxon>Paracoccidioides</taxon>
    </lineage>
</organism>
<proteinExistence type="predicted"/>